<protein>
    <submittedName>
        <fullName evidence="2">Uncharacterized protein</fullName>
    </submittedName>
</protein>
<evidence type="ECO:0000313" key="1">
    <source>
        <dbReference type="EMBL" id="QGZ38517.1"/>
    </source>
</evidence>
<sequence length="48" mass="4953">MNTIPAIALALAGVATADAAEVRGKFDVAVSPSPRQPRRRTTRAAACC</sequence>
<proteinExistence type="predicted"/>
<dbReference type="RefSeq" id="WP_158206687.1">
    <property type="nucleotide sequence ID" value="NZ_CP046904.1"/>
</dbReference>
<dbReference type="EMBL" id="VLKW01000002">
    <property type="protein sequence ID" value="TWI49926.1"/>
    <property type="molecule type" value="Genomic_DNA"/>
</dbReference>
<keyword evidence="4" id="KW-1185">Reference proteome</keyword>
<dbReference type="AlphaFoldDB" id="A0A562Q0T1"/>
<gene>
    <name evidence="1" type="ORF">GO485_05240</name>
    <name evidence="2" type="ORF">IP92_01150</name>
</gene>
<evidence type="ECO:0000313" key="3">
    <source>
        <dbReference type="Proteomes" id="UP000315112"/>
    </source>
</evidence>
<organism evidence="2 3">
    <name type="scientific">Pseudoduganella flava</name>
    <dbReference type="NCBI Taxonomy" id="871742"/>
    <lineage>
        <taxon>Bacteria</taxon>
        <taxon>Pseudomonadati</taxon>
        <taxon>Pseudomonadota</taxon>
        <taxon>Betaproteobacteria</taxon>
        <taxon>Burkholderiales</taxon>
        <taxon>Oxalobacteraceae</taxon>
        <taxon>Telluria group</taxon>
        <taxon>Pseudoduganella</taxon>
    </lineage>
</organism>
<dbReference type="Proteomes" id="UP000315112">
    <property type="component" value="Unassembled WGS sequence"/>
</dbReference>
<dbReference type="EMBL" id="CP046904">
    <property type="protein sequence ID" value="QGZ38517.1"/>
    <property type="molecule type" value="Genomic_DNA"/>
</dbReference>
<reference evidence="2 3" key="1">
    <citation type="journal article" date="2015" name="Stand. Genomic Sci.">
        <title>Genomic Encyclopedia of Bacterial and Archaeal Type Strains, Phase III: the genomes of soil and plant-associated and newly described type strains.</title>
        <authorList>
            <person name="Whitman W.B."/>
            <person name="Woyke T."/>
            <person name="Klenk H.P."/>
            <person name="Zhou Y."/>
            <person name="Lilburn T.G."/>
            <person name="Beck B.J."/>
            <person name="De Vos P."/>
            <person name="Vandamme P."/>
            <person name="Eisen J.A."/>
            <person name="Garrity G."/>
            <person name="Hugenholtz P."/>
            <person name="Kyrpides N.C."/>
        </authorList>
    </citation>
    <scope>NUCLEOTIDE SEQUENCE [LARGE SCALE GENOMIC DNA]</scope>
    <source>
        <strain evidence="2 3">CGMCC 1.10685</strain>
    </source>
</reference>
<evidence type="ECO:0000313" key="4">
    <source>
        <dbReference type="Proteomes" id="UP000437862"/>
    </source>
</evidence>
<name>A0A562Q0T1_9BURK</name>
<evidence type="ECO:0000313" key="2">
    <source>
        <dbReference type="EMBL" id="TWI49926.1"/>
    </source>
</evidence>
<reference evidence="2" key="2">
    <citation type="submission" date="2019-07" db="EMBL/GenBank/DDBJ databases">
        <authorList>
            <person name="Whitman W."/>
            <person name="Huntemann M."/>
            <person name="Clum A."/>
            <person name="Pillay M."/>
            <person name="Palaniappan K."/>
            <person name="Varghese N."/>
            <person name="Mikhailova N."/>
            <person name="Stamatis D."/>
            <person name="Reddy T."/>
            <person name="Daum C."/>
            <person name="Shapiro N."/>
            <person name="Ivanova N."/>
            <person name="Kyrpides N."/>
            <person name="Woyke T."/>
        </authorList>
    </citation>
    <scope>NUCLEOTIDE SEQUENCE</scope>
    <source>
        <strain evidence="2">CGMCC 1.10685</strain>
    </source>
</reference>
<dbReference type="Proteomes" id="UP000437862">
    <property type="component" value="Chromosome"/>
</dbReference>
<reference evidence="1 4" key="3">
    <citation type="submission" date="2019-12" db="EMBL/GenBank/DDBJ databases">
        <title>Draft Genome Sequences of Six Type Strains of the Genus Massilia.</title>
        <authorList>
            <person name="Miess H."/>
            <person name="Frediansyah A."/>
            <person name="Goeker M."/>
            <person name="Gross H."/>
        </authorList>
    </citation>
    <scope>NUCLEOTIDE SEQUENCE [LARGE SCALE GENOMIC DNA]</scope>
    <source>
        <strain evidence="1 4">DSM 26639</strain>
    </source>
</reference>
<accession>A0A562Q0T1</accession>